<evidence type="ECO:0000256" key="1">
    <source>
        <dbReference type="ARBA" id="ARBA00006616"/>
    </source>
</evidence>
<dbReference type="InterPro" id="IPR007518">
    <property type="entry name" value="MINDY"/>
</dbReference>
<keyword evidence="2" id="KW-0788">Thiol protease</keyword>
<feature type="region of interest" description="Disordered" evidence="3">
    <location>
        <begin position="560"/>
        <end position="633"/>
    </location>
</feature>
<keyword evidence="2" id="KW-0833">Ubl conjugation pathway</keyword>
<dbReference type="Pfam" id="PF04424">
    <property type="entry name" value="MINDY_DUB"/>
    <property type="match status" value="1"/>
</dbReference>
<dbReference type="GO" id="GO:1990380">
    <property type="term" value="F:K48-linked deubiquitinase activity"/>
    <property type="evidence" value="ECO:0000318"/>
    <property type="project" value="GO_Central"/>
</dbReference>
<name>A0A9J7KUS9_BRAFL</name>
<dbReference type="GO" id="GO:0140934">
    <property type="term" value="F:histone deubiquitinase activity"/>
    <property type="evidence" value="ECO:0007669"/>
    <property type="project" value="UniProtKB-UniRule"/>
</dbReference>
<evidence type="ECO:0000313" key="5">
    <source>
        <dbReference type="Proteomes" id="UP000001554"/>
    </source>
</evidence>
<dbReference type="OrthoDB" id="10261212at2759"/>
<dbReference type="AlphaFoldDB" id="A0A9J7KUS9"/>
<reference evidence="6" key="2">
    <citation type="submission" date="2025-08" db="UniProtKB">
        <authorList>
            <consortium name="RefSeq"/>
        </authorList>
    </citation>
    <scope>IDENTIFICATION</scope>
    <source>
        <strain evidence="6">S238N-H82</strain>
        <tissue evidence="6">Testes</tissue>
    </source>
</reference>
<dbReference type="GO" id="GO:0016807">
    <property type="term" value="F:cysteine-type carboxypeptidase activity"/>
    <property type="evidence" value="ECO:0000318"/>
    <property type="project" value="GO_Central"/>
</dbReference>
<comment type="function">
    <text evidence="2">Hydrolase that can specifically remove 'Lys-48'-linked conjugated ubiquitin from proteins. Has exodeubiquitinase activity and has a preference for long polyubiquitin chains. May play a regulatory role at the level of protein turnover.</text>
</comment>
<gene>
    <name evidence="6" type="primary">LOC118412240</name>
</gene>
<dbReference type="PANTHER" id="PTHR18063:SF6">
    <property type="entry name" value="UBIQUITIN CARBOXYL-TERMINAL HYDROLASE"/>
    <property type="match status" value="1"/>
</dbReference>
<dbReference type="RefSeq" id="XP_035670854.1">
    <property type="nucleotide sequence ID" value="XM_035814961.1"/>
</dbReference>
<accession>A0A9J7KUS9</accession>
<dbReference type="GO" id="GO:0036435">
    <property type="term" value="F:K48-linked polyubiquitin modification-dependent protein binding"/>
    <property type="evidence" value="ECO:0007669"/>
    <property type="project" value="UniProtKB-UniRule"/>
</dbReference>
<feature type="compositionally biased region" description="Pro residues" evidence="3">
    <location>
        <begin position="577"/>
        <end position="590"/>
    </location>
</feature>
<proteinExistence type="inferred from homology"/>
<dbReference type="GeneID" id="118412240"/>
<keyword evidence="5" id="KW-1185">Reference proteome</keyword>
<dbReference type="GO" id="GO:0006508">
    <property type="term" value="P:proteolysis"/>
    <property type="evidence" value="ECO:0007669"/>
    <property type="project" value="UniProtKB-KW"/>
</dbReference>
<sequence length="633" mass="68703">MAQNQESTPEVETMASIEGSEAEKLEGAGASPEEGSVKLGGESCGLPEDDTQNTADPNCLPKESADATEEAKALNPPDASEEGKDTEPLPEASIQRESSGIDAIIENREELSDASAESGGNVTTEVRQDHNKMQVDDDNNGLNNDSETGEKVSPESCMQVDPIAAIPSTSDGKGVKGEEPLGAEGGEVSPGKLSAAQCLYQVKWIKWKGKDTPIVTQNENGPCPLLALMNVLFMTWKVQLPPGTEVVTSDQLMDYLGDCILSSAPKNCTEGQLLNYEQNFHDAMSVFHKLQTGLDVNVKFTGVRHFEYTPECIVFDLLGIVLYHGWLIDPQNLDIVTAVGNCSYNQLVEKIISSKSAQDSEVVSQGMMAEAYLESTASQLTYHGLAELSGTVKEGEFCVFFRNNHFSTMFKHKSELFLLVTDQGFLGEPNVVWETLSNVEGDSTFVDADFRTTVPNHGGSPQVPLSSQQQIDQVLKTVVSSLGDSFRTLARYAPLPPQSKQQMDQDYLVALTLQQEAAQDGEQQPAAMSDLELAKKLQEEEDARAQQLYAQQLQQQQQQQQRQQQQQQQAAGAAQPQPLPPQAQPIPAGQPPRKKEAPSQPKPPTPPQPSQPVSTGGQPPAAPKKKEDKCTIL</sequence>
<evidence type="ECO:0000256" key="3">
    <source>
        <dbReference type="SAM" id="MobiDB-lite"/>
    </source>
</evidence>
<dbReference type="KEGG" id="bfo:118412240"/>
<dbReference type="GO" id="GO:0071944">
    <property type="term" value="C:cell periphery"/>
    <property type="evidence" value="ECO:0000318"/>
    <property type="project" value="GO_Central"/>
</dbReference>
<feature type="compositionally biased region" description="Pro residues" evidence="3">
    <location>
        <begin position="600"/>
        <end position="610"/>
    </location>
</feature>
<protein>
    <recommendedName>
        <fullName evidence="2">Ubiquitin carboxyl-terminal hydrolase</fullName>
        <ecNumber evidence="2">3.4.19.12</ecNumber>
    </recommendedName>
</protein>
<dbReference type="GO" id="GO:0004843">
    <property type="term" value="F:cysteine-type deubiquitinase activity"/>
    <property type="evidence" value="ECO:0007669"/>
    <property type="project" value="UniProtKB-UniRule"/>
</dbReference>
<evidence type="ECO:0000259" key="4">
    <source>
        <dbReference type="Pfam" id="PF04424"/>
    </source>
</evidence>
<comment type="similarity">
    <text evidence="1 2">Belongs to the MINDY deubiquitinase family. FAM63 subfamily.</text>
</comment>
<feature type="compositionally biased region" description="Basic and acidic residues" evidence="3">
    <location>
        <begin position="63"/>
        <end position="72"/>
    </location>
</feature>
<evidence type="ECO:0000256" key="2">
    <source>
        <dbReference type="RuleBase" id="RU367139"/>
    </source>
</evidence>
<keyword evidence="2" id="KW-0378">Hydrolase</keyword>
<evidence type="ECO:0000313" key="6">
    <source>
        <dbReference type="RefSeq" id="XP_035670854.1"/>
    </source>
</evidence>
<dbReference type="Proteomes" id="UP000001554">
    <property type="component" value="Chromosome 3"/>
</dbReference>
<feature type="compositionally biased region" description="Basic and acidic residues" evidence="3">
    <location>
        <begin position="624"/>
        <end position="633"/>
    </location>
</feature>
<feature type="domain" description="MINDY deubiquitinase" evidence="4">
    <location>
        <begin position="200"/>
        <end position="450"/>
    </location>
</feature>
<reference evidence="5" key="1">
    <citation type="journal article" date="2020" name="Nat. Ecol. Evol.">
        <title>Deeply conserved synteny resolves early events in vertebrate evolution.</title>
        <authorList>
            <person name="Simakov O."/>
            <person name="Marletaz F."/>
            <person name="Yue J.X."/>
            <person name="O'Connell B."/>
            <person name="Jenkins J."/>
            <person name="Brandt A."/>
            <person name="Calef R."/>
            <person name="Tung C.H."/>
            <person name="Huang T.K."/>
            <person name="Schmutz J."/>
            <person name="Satoh N."/>
            <person name="Yu J.K."/>
            <person name="Putnam N.H."/>
            <person name="Green R.E."/>
            <person name="Rokhsar D.S."/>
        </authorList>
    </citation>
    <scope>NUCLEOTIDE SEQUENCE [LARGE SCALE GENOMIC DNA]</scope>
    <source>
        <strain evidence="5">S238N-H82</strain>
    </source>
</reference>
<feature type="region of interest" description="Disordered" evidence="3">
    <location>
        <begin position="1"/>
        <end position="156"/>
    </location>
</feature>
<feature type="compositionally biased region" description="Basic and acidic residues" evidence="3">
    <location>
        <begin position="126"/>
        <end position="135"/>
    </location>
</feature>
<comment type="catalytic activity">
    <reaction evidence="2">
        <text>Thiol-dependent hydrolysis of ester, thioester, amide, peptide and isopeptide bonds formed by the C-terminal Gly of ubiquitin (a 76-residue protein attached to proteins as an intracellular targeting signal).</text>
        <dbReference type="EC" id="3.4.19.12"/>
    </reaction>
</comment>
<keyword evidence="2" id="KW-0645">Protease</keyword>
<dbReference type="EC" id="3.4.19.12" evidence="2"/>
<feature type="compositionally biased region" description="Low complexity" evidence="3">
    <location>
        <begin position="560"/>
        <end position="576"/>
    </location>
</feature>
<feature type="compositionally biased region" description="Polar residues" evidence="3">
    <location>
        <begin position="1"/>
        <end position="10"/>
    </location>
</feature>
<dbReference type="PANTHER" id="PTHR18063">
    <property type="entry name" value="NF-E2 INDUCIBLE PROTEIN"/>
    <property type="match status" value="1"/>
</dbReference>
<organism evidence="5 6">
    <name type="scientific">Branchiostoma floridae</name>
    <name type="common">Florida lancelet</name>
    <name type="synonym">Amphioxus</name>
    <dbReference type="NCBI Taxonomy" id="7739"/>
    <lineage>
        <taxon>Eukaryota</taxon>
        <taxon>Metazoa</taxon>
        <taxon>Chordata</taxon>
        <taxon>Cephalochordata</taxon>
        <taxon>Leptocardii</taxon>
        <taxon>Amphioxiformes</taxon>
        <taxon>Branchiostomatidae</taxon>
        <taxon>Branchiostoma</taxon>
    </lineage>
</organism>
<dbReference type="InterPro" id="IPR033979">
    <property type="entry name" value="MINDY_domain"/>
</dbReference>